<dbReference type="AlphaFoldDB" id="A0A1C3RDY4"/>
<dbReference type="SUPFAM" id="SSF53850">
    <property type="entry name" value="Periplasmic binding protein-like II"/>
    <property type="match status" value="1"/>
</dbReference>
<sequence length="261" mass="29645">MKLRSRLSWAILLCMCLFAFKAVAQQPINVGLTSVQPPFVLDHNSQKGLVYDLLGALNEDQRTYKFTAHLFPAKRLLATYDKKQIDLIAFNDVKWGWLERGGQGSLTLTDGKDLFVELKEENQHDHVNSIGAVRGFHYAFAQFDIDKLAQMPNVTLVNSESSAINILAKGRVHKAISSEAYLNWVSVKDPTLYRRLNILPKADHTYNRQFIVMPNAKITKIEFDALLKKLKDKHILKSLFAKYGLDEPPLGINYKAPPLKH</sequence>
<dbReference type="STRING" id="1867952.MTBPR1_100082"/>
<evidence type="ECO:0000256" key="1">
    <source>
        <dbReference type="SAM" id="SignalP"/>
    </source>
</evidence>
<evidence type="ECO:0008006" key="4">
    <source>
        <dbReference type="Google" id="ProtNLM"/>
    </source>
</evidence>
<dbReference type="EMBL" id="FLYE01000002">
    <property type="protein sequence ID" value="SCA55441.1"/>
    <property type="molecule type" value="Genomic_DNA"/>
</dbReference>
<protein>
    <recommendedName>
        <fullName evidence="4">Solute-binding protein family 3/N-terminal domain-containing protein</fullName>
    </recommendedName>
</protein>
<evidence type="ECO:0000313" key="3">
    <source>
        <dbReference type="Proteomes" id="UP000231658"/>
    </source>
</evidence>
<gene>
    <name evidence="2" type="ORF">MTBPR1_100082</name>
</gene>
<feature type="chain" id="PRO_5008680663" description="Solute-binding protein family 3/N-terminal domain-containing protein" evidence="1">
    <location>
        <begin position="25"/>
        <end position="261"/>
    </location>
</feature>
<name>A0A1C3RDY4_9PROT</name>
<accession>A0A1C3RDY4</accession>
<dbReference type="OrthoDB" id="8747607at2"/>
<keyword evidence="1" id="KW-0732">Signal</keyword>
<dbReference type="RefSeq" id="WP_083222863.1">
    <property type="nucleotide sequence ID" value="NZ_FLYE01000002.1"/>
</dbReference>
<evidence type="ECO:0000313" key="2">
    <source>
        <dbReference type="EMBL" id="SCA55441.1"/>
    </source>
</evidence>
<reference evidence="2 3" key="1">
    <citation type="submission" date="2016-07" db="EMBL/GenBank/DDBJ databases">
        <authorList>
            <person name="Lefevre C.T."/>
        </authorList>
    </citation>
    <scope>NUCLEOTIDE SEQUENCE [LARGE SCALE GENOMIC DNA]</scope>
    <source>
        <strain evidence="2">PR1</strain>
    </source>
</reference>
<keyword evidence="3" id="KW-1185">Reference proteome</keyword>
<organism evidence="2 3">
    <name type="scientific">Candidatus Terasakiella magnetica</name>
    <dbReference type="NCBI Taxonomy" id="1867952"/>
    <lineage>
        <taxon>Bacteria</taxon>
        <taxon>Pseudomonadati</taxon>
        <taxon>Pseudomonadota</taxon>
        <taxon>Alphaproteobacteria</taxon>
        <taxon>Rhodospirillales</taxon>
        <taxon>Terasakiellaceae</taxon>
        <taxon>Terasakiella</taxon>
    </lineage>
</organism>
<dbReference type="Proteomes" id="UP000231658">
    <property type="component" value="Unassembled WGS sequence"/>
</dbReference>
<feature type="signal peptide" evidence="1">
    <location>
        <begin position="1"/>
        <end position="24"/>
    </location>
</feature>
<proteinExistence type="predicted"/>